<organism evidence="2">
    <name type="scientific">Graphocephala atropunctata</name>
    <dbReference type="NCBI Taxonomy" id="36148"/>
    <lineage>
        <taxon>Eukaryota</taxon>
        <taxon>Metazoa</taxon>
        <taxon>Ecdysozoa</taxon>
        <taxon>Arthropoda</taxon>
        <taxon>Hexapoda</taxon>
        <taxon>Insecta</taxon>
        <taxon>Pterygota</taxon>
        <taxon>Neoptera</taxon>
        <taxon>Paraneoptera</taxon>
        <taxon>Hemiptera</taxon>
        <taxon>Auchenorrhyncha</taxon>
        <taxon>Membracoidea</taxon>
        <taxon>Cicadellidae</taxon>
        <taxon>Cicadellinae</taxon>
        <taxon>Cicadellini</taxon>
        <taxon>Graphocephala</taxon>
    </lineage>
</organism>
<feature type="compositionally biased region" description="Basic and acidic residues" evidence="1">
    <location>
        <begin position="255"/>
        <end position="270"/>
    </location>
</feature>
<name>A0A1B6LRR4_9HEMI</name>
<feature type="region of interest" description="Disordered" evidence="1">
    <location>
        <begin position="554"/>
        <end position="616"/>
    </location>
</feature>
<evidence type="ECO:0000256" key="1">
    <source>
        <dbReference type="SAM" id="MobiDB-lite"/>
    </source>
</evidence>
<evidence type="ECO:0000313" key="2">
    <source>
        <dbReference type="EMBL" id="JAT26362.1"/>
    </source>
</evidence>
<feature type="compositionally biased region" description="Basic residues" evidence="1">
    <location>
        <begin position="241"/>
        <end position="254"/>
    </location>
</feature>
<protein>
    <submittedName>
        <fullName evidence="2">Uncharacterized protein</fullName>
    </submittedName>
</protein>
<sequence length="683" mass="76932">MGKVAKPQKTKDISVKKLLHAKKHAVGKSVPKVSFKRLVMLQRRLNSLLAEQSLWEEKNKELLDNYKAEKMLSASLRKESFHWQRLYHESTLKVNTYKVKQPEMTQDISSCMREIDKIYPHLLAFSESVTGIKLIMSKMLASQPSSEYEYLPRQFQGSGRINETFNKSTEMPKKNPVRPMVKGFLITKPKIMLERLMLPLRQDPEPAINDNVSAIEVNNQLTPIPEENDHEEDVRMEHISVRPKRKLGKSSWRLRRQETIAKERERERKIKPPASATYDGDSSDTESNKAALIDMEPVVRIKDVTRLLQNSSLLKVDSSRNGDSNGLGSDRQSDTDNRHLPISKVKRTTEDPLEGSSWMFNNNHNLRTSYGPPVLHGRSALFKSDSSDDYEDENIVVQNNISDLSSMDTLDMKNQTYTKMNNNRFTVGTSNDTPTAEPDSTNNIDVQHSNNSSFTDFSENKINIKPFHKSGSFSSNTSVENSLSLEMPSEPRLSNNIYMNSAVKPVSEVGSSKDSISVQSPIDKRGSSFCNNCGPAQTPPECIGKRIRKQKTHLYPGEEDFSPQVKPTSHKSSTGKKTGKDSTSRKIKKRSSAEDPTLKEVDGVATKARKKKSKGGKIIGRVTISKKSSVKVCDTSGISSISGSLSDIVSDNRDSNRPRRTKSQVNYKEISMNVYVLKFVKII</sequence>
<feature type="region of interest" description="Disordered" evidence="1">
    <location>
        <begin position="316"/>
        <end position="356"/>
    </location>
</feature>
<dbReference type="AlphaFoldDB" id="A0A1B6LRR4"/>
<feature type="region of interest" description="Disordered" evidence="1">
    <location>
        <begin position="231"/>
        <end position="289"/>
    </location>
</feature>
<accession>A0A1B6LRR4</accession>
<feature type="compositionally biased region" description="Low complexity" evidence="1">
    <location>
        <begin position="566"/>
        <end position="576"/>
    </location>
</feature>
<feature type="compositionally biased region" description="Basic and acidic residues" evidence="1">
    <location>
        <begin position="591"/>
        <end position="602"/>
    </location>
</feature>
<feature type="compositionally biased region" description="Polar residues" evidence="1">
    <location>
        <begin position="316"/>
        <end position="327"/>
    </location>
</feature>
<proteinExistence type="predicted"/>
<dbReference type="EMBL" id="GEBQ01013615">
    <property type="protein sequence ID" value="JAT26362.1"/>
    <property type="molecule type" value="Transcribed_RNA"/>
</dbReference>
<gene>
    <name evidence="2" type="ORF">g.17296</name>
</gene>
<reference evidence="2" key="1">
    <citation type="submission" date="2015-11" db="EMBL/GenBank/DDBJ databases">
        <title>De novo transcriptome assembly of four potential Pierce s Disease insect vectors from Arizona vineyards.</title>
        <authorList>
            <person name="Tassone E.E."/>
        </authorList>
    </citation>
    <scope>NUCLEOTIDE SEQUENCE</scope>
</reference>
<feature type="region of interest" description="Disordered" evidence="1">
    <location>
        <begin position="422"/>
        <end position="452"/>
    </location>
</feature>